<dbReference type="STRING" id="326424.FRAAL2784"/>
<accession>Q0RM24</accession>
<proteinExistence type="predicted"/>
<dbReference type="AlphaFoldDB" id="Q0RM24"/>
<dbReference type="EMBL" id="CT573213">
    <property type="protein sequence ID" value="CAJ61428.1"/>
    <property type="molecule type" value="Genomic_DNA"/>
</dbReference>
<dbReference type="RefSeq" id="WP_011603936.1">
    <property type="nucleotide sequence ID" value="NC_008278.1"/>
</dbReference>
<dbReference type="Proteomes" id="UP000000657">
    <property type="component" value="Chromosome"/>
</dbReference>
<protein>
    <submittedName>
        <fullName evidence="1">Uncharacterized protein</fullName>
    </submittedName>
</protein>
<reference evidence="1 2" key="1">
    <citation type="journal article" date="2007" name="Genome Res.">
        <title>Genome characteristics of facultatively symbiotic Frankia sp. strains reflect host range and host plant biogeography.</title>
        <authorList>
            <person name="Normand P."/>
            <person name="Lapierre P."/>
            <person name="Tisa L.S."/>
            <person name="Gogarten J.P."/>
            <person name="Alloisio N."/>
            <person name="Bagnarol E."/>
            <person name="Bassi C.A."/>
            <person name="Berry A.M."/>
            <person name="Bickhart D.M."/>
            <person name="Choisne N."/>
            <person name="Couloux A."/>
            <person name="Cournoyer B."/>
            <person name="Cruveiller S."/>
            <person name="Daubin V."/>
            <person name="Demange N."/>
            <person name="Francino M.P."/>
            <person name="Goltsman E."/>
            <person name="Huang Y."/>
            <person name="Kopp O.R."/>
            <person name="Labarre L."/>
            <person name="Lapidus A."/>
            <person name="Lavire C."/>
            <person name="Marechal J."/>
            <person name="Martinez M."/>
            <person name="Mastronunzio J.E."/>
            <person name="Mullin B.C."/>
            <person name="Niemann J."/>
            <person name="Pujic P."/>
            <person name="Rawnsley T."/>
            <person name="Rouy Z."/>
            <person name="Schenowitz C."/>
            <person name="Sellstedt A."/>
            <person name="Tavares F."/>
            <person name="Tomkins J.P."/>
            <person name="Vallenet D."/>
            <person name="Valverde C."/>
            <person name="Wall L.G."/>
            <person name="Wang Y."/>
            <person name="Medigue C."/>
            <person name="Benson D.R."/>
        </authorList>
    </citation>
    <scope>NUCLEOTIDE SEQUENCE [LARGE SCALE GENOMIC DNA]</scope>
    <source>
        <strain evidence="2">DSM 45986 / CECT 9034 / ACN14a</strain>
    </source>
</reference>
<evidence type="ECO:0000313" key="2">
    <source>
        <dbReference type="Proteomes" id="UP000000657"/>
    </source>
</evidence>
<gene>
    <name evidence="1" type="ordered locus">FRAAL2784</name>
</gene>
<sequence length="316" mass="34084">MTRDITETFRLQQAYRRAGAIHVGEAIPEDGHARAVPLETLRFSTQSRQIAQTVAATLGLRPGASLERWTPLGARSPRWRVDTAARWVPVVLPPGEAITQIWQLWRRGHPVRSCDGVTQSSGSTCACPDDEAVRQVGAHQPRPTACALYSRVTVLVEGLPGSWMLTCTGRYGARHLATVAWRIRHTAVQGGHTPAVLAVELTTVELGQEEAAVIAVPRLELAEDRPLPPGVEAAARQRRAVVAGSAEATGRRWASAQECAEAICAARGWGQARLAVDHARRAGWMNSLVTPAGGGPPVSLQELAADRLRTFAPARR</sequence>
<evidence type="ECO:0000313" key="1">
    <source>
        <dbReference type="EMBL" id="CAJ61428.1"/>
    </source>
</evidence>
<keyword evidence="2" id="KW-1185">Reference proteome</keyword>
<dbReference type="KEGG" id="fal:FRAAL2784"/>
<dbReference type="HOGENOM" id="CLU_879265_0_0_11"/>
<name>Q0RM24_FRAAA</name>
<dbReference type="InterPro" id="IPR043991">
    <property type="entry name" value="Gp3-like"/>
</dbReference>
<dbReference type="Pfam" id="PF18897">
    <property type="entry name" value="Gp3-like"/>
    <property type="match status" value="1"/>
</dbReference>
<organism evidence="1 2">
    <name type="scientific">Frankia alni (strain DSM 45986 / CECT 9034 / ACN14a)</name>
    <dbReference type="NCBI Taxonomy" id="326424"/>
    <lineage>
        <taxon>Bacteria</taxon>
        <taxon>Bacillati</taxon>
        <taxon>Actinomycetota</taxon>
        <taxon>Actinomycetes</taxon>
        <taxon>Frankiales</taxon>
        <taxon>Frankiaceae</taxon>
        <taxon>Frankia</taxon>
    </lineage>
</organism>